<reference evidence="1" key="1">
    <citation type="submission" date="2023-06" db="EMBL/GenBank/DDBJ databases">
        <authorList>
            <person name="Noh H."/>
        </authorList>
    </citation>
    <scope>NUCLEOTIDE SEQUENCE</scope>
    <source>
        <strain evidence="1">DUCC20226</strain>
    </source>
</reference>
<accession>A0AAD9SG33</accession>
<proteinExistence type="predicted"/>
<comment type="caution">
    <text evidence="1">The sequence shown here is derived from an EMBL/GenBank/DDBJ whole genome shotgun (WGS) entry which is preliminary data.</text>
</comment>
<name>A0AAD9SG33_PHOAM</name>
<dbReference type="EMBL" id="JAUJFL010000003">
    <property type="protein sequence ID" value="KAK2607527.1"/>
    <property type="molecule type" value="Genomic_DNA"/>
</dbReference>
<dbReference type="AlphaFoldDB" id="A0AAD9SG33"/>
<sequence length="554" mass="61980">MGNSVSICFGAKLRRVLKRQSIKPAADVSDAMADFMPDSRQTPPYFWGEEWNQDRRFKQHVKHSGYEEARILIGRGSQRDIERNIRKGLKAVTVTFALLEAGHFEAESKSNWSESDDSNHQHLESLNIVDVCLSDDLLAWTREHHGLERITSANRRGLRRASDEVIQLLGAEDWPAPLLTTDVLFGTGLMNMLMGAYDARVLYSNYCVDTDSFYEPSSERSSSVLDRPSSIFAAYPRSRKVPLGAERRKAVESGLSYIHGKAELEARYASRLGDKTAKMNREVAHTIYFCEANRAGMASEAMGRCFDAAAIYDDMVFSSAATDIISIRSDMGSNEIINSCLNSADITNAGVVTEDALHKVYDAFAAIGARCLTERWAEPGGGMNGMIYVWCILNDRSCFLRKAVLGWSKIRRGDIKREQWETDFDEAFDVDYHTTGYSRRLKFACNGADVCDGVEKLLETAGTRNRELLRKLWMCLAGWPLSYAKGGVVDATREEAIIQSLATTLAQVYHDGLVLEEQWLVAHAHHHAWQVNCLMEAAMFGGLVDDDSLMGKTE</sequence>
<gene>
    <name evidence="1" type="ORF">N8I77_006193</name>
</gene>
<evidence type="ECO:0000313" key="1">
    <source>
        <dbReference type="EMBL" id="KAK2607527.1"/>
    </source>
</evidence>
<keyword evidence="2" id="KW-1185">Reference proteome</keyword>
<evidence type="ECO:0000313" key="2">
    <source>
        <dbReference type="Proteomes" id="UP001265746"/>
    </source>
</evidence>
<organism evidence="1 2">
    <name type="scientific">Phomopsis amygdali</name>
    <name type="common">Fusicoccum amygdali</name>
    <dbReference type="NCBI Taxonomy" id="1214568"/>
    <lineage>
        <taxon>Eukaryota</taxon>
        <taxon>Fungi</taxon>
        <taxon>Dikarya</taxon>
        <taxon>Ascomycota</taxon>
        <taxon>Pezizomycotina</taxon>
        <taxon>Sordariomycetes</taxon>
        <taxon>Sordariomycetidae</taxon>
        <taxon>Diaporthales</taxon>
        <taxon>Diaporthaceae</taxon>
        <taxon>Diaporthe</taxon>
    </lineage>
</organism>
<dbReference type="Proteomes" id="UP001265746">
    <property type="component" value="Unassembled WGS sequence"/>
</dbReference>
<protein>
    <submittedName>
        <fullName evidence="1">Uncharacterized protein</fullName>
    </submittedName>
</protein>